<dbReference type="InterPro" id="IPR011991">
    <property type="entry name" value="ArsR-like_HTH"/>
</dbReference>
<gene>
    <name evidence="5" type="ORF">EA660_12415</name>
</gene>
<accession>A0A4Q8L8I6</accession>
<dbReference type="PRINTS" id="PR00033">
    <property type="entry name" value="HTHASNC"/>
</dbReference>
<dbReference type="Proteomes" id="UP000292627">
    <property type="component" value="Unassembled WGS sequence"/>
</dbReference>
<dbReference type="OrthoDB" id="5476at2"/>
<sequence length="143" mass="15566">MAISAPDQALLALLREDARAPVAELARRLGVSRTTAQSRLEKLERQGVIAGYTVRLRDDVEHGHIRAHILITVRPKQMVAVTNALRAMAQVRALHSVSGPHDLIAIGMAPTVGEMDELTDRIGAIDGVERTTSSIVLSTKFER</sequence>
<dbReference type="PANTHER" id="PTHR30154">
    <property type="entry name" value="LEUCINE-RESPONSIVE REGULATORY PROTEIN"/>
    <property type="match status" value="1"/>
</dbReference>
<dbReference type="SMART" id="SM00344">
    <property type="entry name" value="HTH_ASNC"/>
    <property type="match status" value="1"/>
</dbReference>
<keyword evidence="1" id="KW-0805">Transcription regulation</keyword>
<dbReference type="InterPro" id="IPR011008">
    <property type="entry name" value="Dimeric_a/b-barrel"/>
</dbReference>
<dbReference type="SUPFAM" id="SSF54909">
    <property type="entry name" value="Dimeric alpha+beta barrel"/>
    <property type="match status" value="1"/>
</dbReference>
<evidence type="ECO:0000256" key="3">
    <source>
        <dbReference type="ARBA" id="ARBA00023163"/>
    </source>
</evidence>
<dbReference type="InterPro" id="IPR036388">
    <property type="entry name" value="WH-like_DNA-bd_sf"/>
</dbReference>
<dbReference type="RefSeq" id="WP_130551795.1">
    <property type="nucleotide sequence ID" value="NZ_SHMC01000004.1"/>
</dbReference>
<dbReference type="AlphaFoldDB" id="A0A4Q8L8I6"/>
<dbReference type="PROSITE" id="PS50956">
    <property type="entry name" value="HTH_ASNC_2"/>
    <property type="match status" value="1"/>
</dbReference>
<dbReference type="InterPro" id="IPR000485">
    <property type="entry name" value="AsnC-type_HTH_dom"/>
</dbReference>
<evidence type="ECO:0000256" key="1">
    <source>
        <dbReference type="ARBA" id="ARBA00023015"/>
    </source>
</evidence>
<dbReference type="PROSITE" id="PS00519">
    <property type="entry name" value="HTH_ASNC_1"/>
    <property type="match status" value="1"/>
</dbReference>
<protein>
    <submittedName>
        <fullName evidence="5">Lrp/AsnC family transcriptional regulator</fullName>
    </submittedName>
</protein>
<evidence type="ECO:0000256" key="2">
    <source>
        <dbReference type="ARBA" id="ARBA00023125"/>
    </source>
</evidence>
<evidence type="ECO:0000313" key="5">
    <source>
        <dbReference type="EMBL" id="TAA24520.1"/>
    </source>
</evidence>
<dbReference type="GO" id="GO:0043565">
    <property type="term" value="F:sequence-specific DNA binding"/>
    <property type="evidence" value="ECO:0007669"/>
    <property type="project" value="InterPro"/>
</dbReference>
<dbReference type="Gene3D" id="1.10.10.10">
    <property type="entry name" value="Winged helix-like DNA-binding domain superfamily/Winged helix DNA-binding domain"/>
    <property type="match status" value="1"/>
</dbReference>
<dbReference type="GO" id="GO:0043200">
    <property type="term" value="P:response to amino acid"/>
    <property type="evidence" value="ECO:0007669"/>
    <property type="project" value="TreeGrafter"/>
</dbReference>
<keyword evidence="2" id="KW-0238">DNA-binding</keyword>
<dbReference type="PANTHER" id="PTHR30154:SF53">
    <property type="entry name" value="HTH-TYPE TRANSCRIPTIONAL REGULATOR LRPC"/>
    <property type="match status" value="1"/>
</dbReference>
<dbReference type="EMBL" id="SHMC01000004">
    <property type="protein sequence ID" value="TAA24520.1"/>
    <property type="molecule type" value="Genomic_DNA"/>
</dbReference>
<name>A0A4Q8L8I6_9GAMM</name>
<dbReference type="GO" id="GO:0005829">
    <property type="term" value="C:cytosol"/>
    <property type="evidence" value="ECO:0007669"/>
    <property type="project" value="TreeGrafter"/>
</dbReference>
<organism evidence="5 6">
    <name type="scientific">Pseudoxanthomonas winnipegensis</name>
    <dbReference type="NCBI Taxonomy" id="2480810"/>
    <lineage>
        <taxon>Bacteria</taxon>
        <taxon>Pseudomonadati</taxon>
        <taxon>Pseudomonadota</taxon>
        <taxon>Gammaproteobacteria</taxon>
        <taxon>Lysobacterales</taxon>
        <taxon>Lysobacteraceae</taxon>
        <taxon>Pseudoxanthomonas</taxon>
    </lineage>
</organism>
<dbReference type="CDD" id="cd00090">
    <property type="entry name" value="HTH_ARSR"/>
    <property type="match status" value="1"/>
</dbReference>
<dbReference type="InterPro" id="IPR019885">
    <property type="entry name" value="Tscrpt_reg_HTH_AsnC-type_CS"/>
</dbReference>
<reference evidence="5 6" key="1">
    <citation type="submission" date="2019-02" db="EMBL/GenBank/DDBJ databases">
        <title>WGS of Pseudoxanthomonas species novum from clinical isolates.</title>
        <authorList>
            <person name="Bernier A.-M."/>
            <person name="Bernard K."/>
            <person name="Vachon A."/>
        </authorList>
    </citation>
    <scope>NUCLEOTIDE SEQUENCE [LARGE SCALE GENOMIC DNA]</scope>
    <source>
        <strain evidence="5 6">NML171200</strain>
    </source>
</reference>
<feature type="domain" description="HTH asnC-type" evidence="4">
    <location>
        <begin position="7"/>
        <end position="65"/>
    </location>
</feature>
<keyword evidence="3" id="KW-0804">Transcription</keyword>
<dbReference type="InterPro" id="IPR019888">
    <property type="entry name" value="Tscrpt_reg_AsnC-like"/>
</dbReference>
<evidence type="ECO:0000259" key="4">
    <source>
        <dbReference type="PROSITE" id="PS50956"/>
    </source>
</evidence>
<dbReference type="InterPro" id="IPR019887">
    <property type="entry name" value="Tscrpt_reg_AsnC/Lrp_C"/>
</dbReference>
<dbReference type="GO" id="GO:0006355">
    <property type="term" value="P:regulation of DNA-templated transcription"/>
    <property type="evidence" value="ECO:0007669"/>
    <property type="project" value="UniProtKB-ARBA"/>
</dbReference>
<dbReference type="InterPro" id="IPR036390">
    <property type="entry name" value="WH_DNA-bd_sf"/>
</dbReference>
<dbReference type="Gene3D" id="3.30.70.920">
    <property type="match status" value="1"/>
</dbReference>
<proteinExistence type="predicted"/>
<dbReference type="SUPFAM" id="SSF46785">
    <property type="entry name" value="Winged helix' DNA-binding domain"/>
    <property type="match status" value="1"/>
</dbReference>
<dbReference type="Pfam" id="PF13404">
    <property type="entry name" value="HTH_AsnC-type"/>
    <property type="match status" value="1"/>
</dbReference>
<comment type="caution">
    <text evidence="5">The sequence shown here is derived from an EMBL/GenBank/DDBJ whole genome shotgun (WGS) entry which is preliminary data.</text>
</comment>
<evidence type="ECO:0000313" key="6">
    <source>
        <dbReference type="Proteomes" id="UP000292627"/>
    </source>
</evidence>
<dbReference type="Pfam" id="PF01037">
    <property type="entry name" value="AsnC_trans_reg"/>
    <property type="match status" value="1"/>
</dbReference>